<dbReference type="Proteomes" id="UP000320421">
    <property type="component" value="Chromosome"/>
</dbReference>
<comment type="subcellular location">
    <subcellularLocation>
        <location evidence="1">Cell membrane</location>
        <topology evidence="1">Multi-pass membrane protein</topology>
    </subcellularLocation>
</comment>
<dbReference type="GO" id="GO:0016491">
    <property type="term" value="F:oxidoreductase activity"/>
    <property type="evidence" value="ECO:0007669"/>
    <property type="project" value="UniProtKB-KW"/>
</dbReference>
<dbReference type="PROSITE" id="PS50253">
    <property type="entry name" value="COX3"/>
    <property type="match status" value="1"/>
</dbReference>
<evidence type="ECO:0000256" key="4">
    <source>
        <dbReference type="ARBA" id="ARBA00022692"/>
    </source>
</evidence>
<dbReference type="CDD" id="cd00386">
    <property type="entry name" value="Heme_Cu_Oxidase_III_like"/>
    <property type="match status" value="1"/>
</dbReference>
<keyword evidence="6 8" id="KW-0472">Membrane</keyword>
<evidence type="ECO:0000256" key="8">
    <source>
        <dbReference type="SAM" id="Phobius"/>
    </source>
</evidence>
<evidence type="ECO:0000256" key="7">
    <source>
        <dbReference type="SAM" id="MobiDB-lite"/>
    </source>
</evidence>
<keyword evidence="3" id="KW-1003">Cell membrane</keyword>
<dbReference type="PANTHER" id="PTHR11403">
    <property type="entry name" value="CYTOCHROME C OXIDASE SUBUNIT III"/>
    <property type="match status" value="1"/>
</dbReference>
<dbReference type="AlphaFoldDB" id="A0A517PIB9"/>
<dbReference type="GO" id="GO:0005886">
    <property type="term" value="C:plasma membrane"/>
    <property type="evidence" value="ECO:0007669"/>
    <property type="project" value="UniProtKB-SubCell"/>
</dbReference>
<protein>
    <submittedName>
        <fullName evidence="10">Cytochrome c oxidase subunit 3</fullName>
        <ecNumber evidence="10">1.9.3.1</ecNumber>
    </submittedName>
</protein>
<evidence type="ECO:0000256" key="5">
    <source>
        <dbReference type="ARBA" id="ARBA00022989"/>
    </source>
</evidence>
<accession>A0A517PIB9</accession>
<keyword evidence="10" id="KW-0560">Oxidoreductase</keyword>
<evidence type="ECO:0000256" key="2">
    <source>
        <dbReference type="ARBA" id="ARBA00010581"/>
    </source>
</evidence>
<dbReference type="RefSeq" id="WP_232106750.1">
    <property type="nucleotide sequence ID" value="NZ_CP036266.1"/>
</dbReference>
<dbReference type="EC" id="1.9.3.1" evidence="10"/>
<evidence type="ECO:0000256" key="6">
    <source>
        <dbReference type="ARBA" id="ARBA00023136"/>
    </source>
</evidence>
<comment type="similarity">
    <text evidence="2">Belongs to the cytochrome c oxidase subunit 3 family.</text>
</comment>
<dbReference type="GO" id="GO:0019646">
    <property type="term" value="P:aerobic electron transport chain"/>
    <property type="evidence" value="ECO:0007669"/>
    <property type="project" value="InterPro"/>
</dbReference>
<dbReference type="Gene3D" id="1.20.120.80">
    <property type="entry name" value="Cytochrome c oxidase, subunit III, four-helix bundle"/>
    <property type="match status" value="2"/>
</dbReference>
<proteinExistence type="inferred from homology"/>
<gene>
    <name evidence="10" type="primary">ctaE_1</name>
    <name evidence="10" type="ORF">HG66A1_09010</name>
</gene>
<feature type="region of interest" description="Disordered" evidence="7">
    <location>
        <begin position="161"/>
        <end position="182"/>
    </location>
</feature>
<feature type="transmembrane region" description="Helical" evidence="8">
    <location>
        <begin position="62"/>
        <end position="85"/>
    </location>
</feature>
<dbReference type="InterPro" id="IPR013833">
    <property type="entry name" value="Cyt_c_oxidase_su3_a-hlx"/>
</dbReference>
<dbReference type="EMBL" id="CP036266">
    <property type="protein sequence ID" value="QDT19137.1"/>
    <property type="molecule type" value="Genomic_DNA"/>
</dbReference>
<feature type="compositionally biased region" description="Acidic residues" evidence="7">
    <location>
        <begin position="167"/>
        <end position="178"/>
    </location>
</feature>
<feature type="transmembrane region" description="Helical" evidence="8">
    <location>
        <begin position="97"/>
        <end position="114"/>
    </location>
</feature>
<reference evidence="10 11" key="1">
    <citation type="submission" date="2019-02" db="EMBL/GenBank/DDBJ databases">
        <title>Deep-cultivation of Planctomycetes and their phenomic and genomic characterization uncovers novel biology.</title>
        <authorList>
            <person name="Wiegand S."/>
            <person name="Jogler M."/>
            <person name="Boedeker C."/>
            <person name="Pinto D."/>
            <person name="Vollmers J."/>
            <person name="Rivas-Marin E."/>
            <person name="Kohn T."/>
            <person name="Peeters S.H."/>
            <person name="Heuer A."/>
            <person name="Rast P."/>
            <person name="Oberbeckmann S."/>
            <person name="Bunk B."/>
            <person name="Jeske O."/>
            <person name="Meyerdierks A."/>
            <person name="Storesund J.E."/>
            <person name="Kallscheuer N."/>
            <person name="Luecker S."/>
            <person name="Lage O.M."/>
            <person name="Pohl T."/>
            <person name="Merkel B.J."/>
            <person name="Hornburger P."/>
            <person name="Mueller R.-W."/>
            <person name="Bruemmer F."/>
            <person name="Labrenz M."/>
            <person name="Spormann A.M."/>
            <person name="Op den Camp H."/>
            <person name="Overmann J."/>
            <person name="Amann R."/>
            <person name="Jetten M.S.M."/>
            <person name="Mascher T."/>
            <person name="Medema M.H."/>
            <person name="Devos D.P."/>
            <person name="Kaster A.-K."/>
            <person name="Ovreas L."/>
            <person name="Rohde M."/>
            <person name="Galperin M.Y."/>
            <person name="Jogler C."/>
        </authorList>
    </citation>
    <scope>NUCLEOTIDE SEQUENCE [LARGE SCALE GENOMIC DNA]</scope>
    <source>
        <strain evidence="10 11">HG66A1</strain>
    </source>
</reference>
<evidence type="ECO:0000259" key="9">
    <source>
        <dbReference type="PROSITE" id="PS50253"/>
    </source>
</evidence>
<feature type="transmembrane region" description="Helical" evidence="8">
    <location>
        <begin position="312"/>
        <end position="336"/>
    </location>
</feature>
<dbReference type="SUPFAM" id="SSF81452">
    <property type="entry name" value="Cytochrome c oxidase subunit III-like"/>
    <property type="match status" value="2"/>
</dbReference>
<feature type="transmembrane region" description="Helical" evidence="8">
    <location>
        <begin position="276"/>
        <end position="300"/>
    </location>
</feature>
<dbReference type="GO" id="GO:0004129">
    <property type="term" value="F:cytochrome-c oxidase activity"/>
    <property type="evidence" value="ECO:0007669"/>
    <property type="project" value="InterPro"/>
</dbReference>
<feature type="domain" description="Heme-copper oxidase subunit III family profile" evidence="9">
    <location>
        <begin position="1"/>
        <end position="337"/>
    </location>
</feature>
<evidence type="ECO:0000313" key="11">
    <source>
        <dbReference type="Proteomes" id="UP000320421"/>
    </source>
</evidence>
<sequence length="337" mass="38319">MSHESNSPQYRMGLPIPHSKLGMWLFLATEIMFFSAFIGAYIVLRAGSPGWPTDPDVTHLRIWAGGLNTFVLILSSYFVVMALEGMKAQNFSKARKYLLLTFVLGCLFLGIKSYEYSGKFKYDILPGHIPETPQMAIDKSMREMKQVVDNRAIALSGVMDPEKTEPTEDAESVEEAGVTDEKTEAIVPPVEELRQQLQTELSAEDTPAARKKELQAYFDLESEYRKLNNQALEESITVPEMNKALDTLRENPEYGSLLAPVHHLQPIIYGNLFASVYFLLTGFHALHVIIGMLLFAIVLVQGKRLCEKWNDYVENIGLYWHFVDLVWIFLFPLIYIL</sequence>
<evidence type="ECO:0000313" key="10">
    <source>
        <dbReference type="EMBL" id="QDT19137.1"/>
    </source>
</evidence>
<feature type="transmembrane region" description="Helical" evidence="8">
    <location>
        <begin position="21"/>
        <end position="42"/>
    </location>
</feature>
<dbReference type="InterPro" id="IPR035973">
    <property type="entry name" value="Cyt_c_oxidase_su3-like_sf"/>
</dbReference>
<dbReference type="Pfam" id="PF00510">
    <property type="entry name" value="COX3"/>
    <property type="match status" value="1"/>
</dbReference>
<evidence type="ECO:0000256" key="1">
    <source>
        <dbReference type="ARBA" id="ARBA00004651"/>
    </source>
</evidence>
<keyword evidence="4 8" id="KW-0812">Transmembrane</keyword>
<evidence type="ECO:0000256" key="3">
    <source>
        <dbReference type="ARBA" id="ARBA00022475"/>
    </source>
</evidence>
<name>A0A517PIB9_9PLAN</name>
<dbReference type="InterPro" id="IPR024791">
    <property type="entry name" value="Cyt_c/ubiquinol_Oxase_su3"/>
</dbReference>
<organism evidence="10 11">
    <name type="scientific">Gimesia chilikensis</name>
    <dbReference type="NCBI Taxonomy" id="2605989"/>
    <lineage>
        <taxon>Bacteria</taxon>
        <taxon>Pseudomonadati</taxon>
        <taxon>Planctomycetota</taxon>
        <taxon>Planctomycetia</taxon>
        <taxon>Planctomycetales</taxon>
        <taxon>Planctomycetaceae</taxon>
        <taxon>Gimesia</taxon>
    </lineage>
</organism>
<keyword evidence="11" id="KW-1185">Reference proteome</keyword>
<keyword evidence="5 8" id="KW-1133">Transmembrane helix</keyword>
<dbReference type="PANTHER" id="PTHR11403:SF2">
    <property type="entry name" value="CYTOCHROME BO(3) UBIQUINOL OXIDASE SUBUNIT 3"/>
    <property type="match status" value="1"/>
</dbReference>
<dbReference type="InterPro" id="IPR000298">
    <property type="entry name" value="Cyt_c_oxidase-like_su3"/>
</dbReference>